<comment type="caution">
    <text evidence="3">The sequence shown here is derived from an EMBL/GenBank/DDBJ whole genome shotgun (WGS) entry which is preliminary data.</text>
</comment>
<dbReference type="Gene3D" id="3.30.360.10">
    <property type="entry name" value="Dihydrodipicolinate Reductase, domain 2"/>
    <property type="match status" value="1"/>
</dbReference>
<dbReference type="Proteomes" id="UP000279194">
    <property type="component" value="Unassembled WGS sequence"/>
</dbReference>
<feature type="domain" description="Gfo/Idh/MocA-like oxidoreductase N-terminal" evidence="1">
    <location>
        <begin position="3"/>
        <end position="120"/>
    </location>
</feature>
<dbReference type="AlphaFoldDB" id="A0A3L9DRF3"/>
<organism evidence="3 4">
    <name type="scientific">Streptococcus hillyeri</name>
    <dbReference type="NCBI Taxonomy" id="2282420"/>
    <lineage>
        <taxon>Bacteria</taxon>
        <taxon>Bacillati</taxon>
        <taxon>Bacillota</taxon>
        <taxon>Bacilli</taxon>
        <taxon>Lactobacillales</taxon>
        <taxon>Streptococcaceae</taxon>
        <taxon>Streptococcus</taxon>
    </lineage>
</organism>
<dbReference type="InterPro" id="IPR048477">
    <property type="entry name" value="YceM-like_C"/>
</dbReference>
<evidence type="ECO:0000313" key="4">
    <source>
        <dbReference type="Proteomes" id="UP000279194"/>
    </source>
</evidence>
<feature type="domain" description="YceM-like C-terminal" evidence="2">
    <location>
        <begin position="138"/>
        <end position="237"/>
    </location>
</feature>
<dbReference type="PANTHER" id="PTHR43708">
    <property type="entry name" value="CONSERVED EXPRESSED OXIDOREDUCTASE (EUROFUNG)"/>
    <property type="match status" value="1"/>
</dbReference>
<dbReference type="EMBL" id="RCVM01000023">
    <property type="protein sequence ID" value="RLY01712.1"/>
    <property type="molecule type" value="Genomic_DNA"/>
</dbReference>
<sequence length="318" mass="35568">MKQIGIVGLGGISQKAYLPYMRQLSGIHWHVSTRNQAVLAEVASLFGACTTYDTVESLAEASLDGVFIHAATVAHVSLAQLFLEKGIPVYMDKPLTEVYETTKALYELAAANGTFLMAGFNRRFAPRVLDMAEQTDKKRIVVEKNDVNRLGELQYKLFDFFIHPLDTALYLADDKPIAGHFHYHLVDGLLSQVSVQLQTAQASIVASMNLQSGSRREIMEVQTPQLTYHLENLDELTIFTGTHQTRKNFGSWDTTLYKRGFESIIKAFLQAIETGINPVSPESSLLSHWICDQINRSEEPFGELNLEAFYGNTQTDLS</sequence>
<proteinExistence type="predicted"/>
<dbReference type="Pfam" id="PF21378">
    <property type="entry name" value="YceM-like_C"/>
    <property type="match status" value="1"/>
</dbReference>
<dbReference type="InterPro" id="IPR000683">
    <property type="entry name" value="Gfo/Idh/MocA-like_OxRdtase_N"/>
</dbReference>
<dbReference type="SUPFAM" id="SSF51735">
    <property type="entry name" value="NAD(P)-binding Rossmann-fold domains"/>
    <property type="match status" value="1"/>
</dbReference>
<dbReference type="GO" id="GO:0000166">
    <property type="term" value="F:nucleotide binding"/>
    <property type="evidence" value="ECO:0007669"/>
    <property type="project" value="InterPro"/>
</dbReference>
<dbReference type="InterPro" id="IPR051317">
    <property type="entry name" value="Gfo/Idh/MocA_oxidoreduct"/>
</dbReference>
<name>A0A3L9DRF3_9STRE</name>
<evidence type="ECO:0000313" key="3">
    <source>
        <dbReference type="EMBL" id="RLY01712.1"/>
    </source>
</evidence>
<reference evidence="3 4" key="1">
    <citation type="submission" date="2018-10" db="EMBL/GenBank/DDBJ databases">
        <title>Streptococcus hillyeri sp. nov., isolated from equine tracheal sample.</title>
        <authorList>
            <person name="Macfadyen A.C."/>
            <person name="Waller A."/>
            <person name="Paterson G.K."/>
        </authorList>
    </citation>
    <scope>NUCLEOTIDE SEQUENCE [LARGE SCALE GENOMIC DNA]</scope>
    <source>
        <strain evidence="3 4">28462</strain>
    </source>
</reference>
<dbReference type="RefSeq" id="WP_121836238.1">
    <property type="nucleotide sequence ID" value="NZ_RCVM01000023.1"/>
</dbReference>
<protein>
    <submittedName>
        <fullName evidence="3">Gfo/Idh/MocA family oxidoreductase</fullName>
    </submittedName>
</protein>
<gene>
    <name evidence="3" type="ORF">EAF07_09060</name>
</gene>
<evidence type="ECO:0000259" key="1">
    <source>
        <dbReference type="Pfam" id="PF01408"/>
    </source>
</evidence>
<dbReference type="OrthoDB" id="9815825at2"/>
<dbReference type="Pfam" id="PF01408">
    <property type="entry name" value="GFO_IDH_MocA"/>
    <property type="match status" value="1"/>
</dbReference>
<dbReference type="PANTHER" id="PTHR43708:SF4">
    <property type="entry name" value="OXIDOREDUCTASE YCEM-RELATED"/>
    <property type="match status" value="1"/>
</dbReference>
<dbReference type="SUPFAM" id="SSF55347">
    <property type="entry name" value="Glyceraldehyde-3-phosphate dehydrogenase-like, C-terminal domain"/>
    <property type="match status" value="1"/>
</dbReference>
<dbReference type="InterPro" id="IPR036291">
    <property type="entry name" value="NAD(P)-bd_dom_sf"/>
</dbReference>
<dbReference type="Gene3D" id="3.40.50.720">
    <property type="entry name" value="NAD(P)-binding Rossmann-like Domain"/>
    <property type="match status" value="1"/>
</dbReference>
<accession>A0A3L9DRF3</accession>
<evidence type="ECO:0000259" key="2">
    <source>
        <dbReference type="Pfam" id="PF21378"/>
    </source>
</evidence>
<keyword evidence="4" id="KW-1185">Reference proteome</keyword>